<dbReference type="PANTHER" id="PTHR34216:SF3">
    <property type="entry name" value="POLY-BETA-1,6-N-ACETYL-D-GLUCOSAMINE N-DEACETYLASE"/>
    <property type="match status" value="1"/>
</dbReference>
<dbReference type="GO" id="GO:0005975">
    <property type="term" value="P:carbohydrate metabolic process"/>
    <property type="evidence" value="ECO:0007669"/>
    <property type="project" value="InterPro"/>
</dbReference>
<organism evidence="4 5">
    <name type="scientific">Flavobacterium sinopsychrotolerans</name>
    <dbReference type="NCBI Taxonomy" id="604089"/>
    <lineage>
        <taxon>Bacteria</taxon>
        <taxon>Pseudomonadati</taxon>
        <taxon>Bacteroidota</taxon>
        <taxon>Flavobacteriia</taxon>
        <taxon>Flavobacteriales</taxon>
        <taxon>Flavobacteriaceae</taxon>
        <taxon>Flavobacterium</taxon>
    </lineage>
</organism>
<dbReference type="SUPFAM" id="SSF88713">
    <property type="entry name" value="Glycoside hydrolase/deacetylase"/>
    <property type="match status" value="1"/>
</dbReference>
<dbReference type="InterPro" id="IPR011330">
    <property type="entry name" value="Glyco_hydro/deAcase_b/a-brl"/>
</dbReference>
<dbReference type="RefSeq" id="WP_091166864.1">
    <property type="nucleotide sequence ID" value="NZ_CBCSFM010000003.1"/>
</dbReference>
<sequence length="236" mass="27490">MTRLPILMYHNITNIEKVSSGLTISVQKLERQLCHLAESGFTTFHLSELENLTAIPQKSIVITFDDVTDNQFIYAVPLLEKYNLKATFFIPFGYIGKTDLWNEGKEPIMTMQKLQSLGTWIELGLHSYAHKKYETLTETQINEDFEKCFKIIEENDLKVYNAVAYPYGNFPKKESKKTLFKSVLEQNNIKMGLRIGNKINKFPFKNPFEIMRIDIKGEDSLLKFKLKLRFGKLKLF</sequence>
<proteinExistence type="predicted"/>
<evidence type="ECO:0000256" key="1">
    <source>
        <dbReference type="ARBA" id="ARBA00004613"/>
    </source>
</evidence>
<evidence type="ECO:0000256" key="2">
    <source>
        <dbReference type="ARBA" id="ARBA00022729"/>
    </source>
</evidence>
<name>A0A1H8KT98_9FLAO</name>
<reference evidence="5" key="1">
    <citation type="submission" date="2016-10" db="EMBL/GenBank/DDBJ databases">
        <authorList>
            <person name="Varghese N."/>
            <person name="Submissions S."/>
        </authorList>
    </citation>
    <scope>NUCLEOTIDE SEQUENCE [LARGE SCALE GENOMIC DNA]</scope>
    <source>
        <strain evidence="5">CGMCC 1.8704</strain>
    </source>
</reference>
<evidence type="ECO:0000313" key="4">
    <source>
        <dbReference type="EMBL" id="SEN95836.1"/>
    </source>
</evidence>
<dbReference type="CDD" id="cd10918">
    <property type="entry name" value="CE4_NodB_like_5s_6s"/>
    <property type="match status" value="1"/>
</dbReference>
<gene>
    <name evidence="4" type="ORF">SAMN04487942_1315</name>
</gene>
<feature type="domain" description="NodB homology" evidence="3">
    <location>
        <begin position="58"/>
        <end position="236"/>
    </location>
</feature>
<dbReference type="GO" id="GO:0005576">
    <property type="term" value="C:extracellular region"/>
    <property type="evidence" value="ECO:0007669"/>
    <property type="project" value="UniProtKB-SubCell"/>
</dbReference>
<dbReference type="InterPro" id="IPR002509">
    <property type="entry name" value="NODB_dom"/>
</dbReference>
<dbReference type="GO" id="GO:0016810">
    <property type="term" value="F:hydrolase activity, acting on carbon-nitrogen (but not peptide) bonds"/>
    <property type="evidence" value="ECO:0007669"/>
    <property type="project" value="InterPro"/>
</dbReference>
<dbReference type="Pfam" id="PF01522">
    <property type="entry name" value="Polysacc_deac_1"/>
    <property type="match status" value="1"/>
</dbReference>
<dbReference type="STRING" id="604089.SAMN04487942_1315"/>
<dbReference type="Proteomes" id="UP000198657">
    <property type="component" value="Unassembled WGS sequence"/>
</dbReference>
<dbReference type="AlphaFoldDB" id="A0A1H8KT98"/>
<dbReference type="InterPro" id="IPR051398">
    <property type="entry name" value="Polysacch_Deacetylase"/>
</dbReference>
<protein>
    <submittedName>
        <fullName evidence="4">Polysaccharide deacetylase</fullName>
    </submittedName>
</protein>
<dbReference type="PROSITE" id="PS51677">
    <property type="entry name" value="NODB"/>
    <property type="match status" value="1"/>
</dbReference>
<dbReference type="Gene3D" id="3.20.20.370">
    <property type="entry name" value="Glycoside hydrolase/deacetylase"/>
    <property type="match status" value="1"/>
</dbReference>
<accession>A0A1H8KT98</accession>
<evidence type="ECO:0000313" key="5">
    <source>
        <dbReference type="Proteomes" id="UP000198657"/>
    </source>
</evidence>
<evidence type="ECO:0000259" key="3">
    <source>
        <dbReference type="PROSITE" id="PS51677"/>
    </source>
</evidence>
<comment type="subcellular location">
    <subcellularLocation>
        <location evidence="1">Secreted</location>
    </subcellularLocation>
</comment>
<dbReference type="EMBL" id="FODN01000002">
    <property type="protein sequence ID" value="SEN95836.1"/>
    <property type="molecule type" value="Genomic_DNA"/>
</dbReference>
<dbReference type="PANTHER" id="PTHR34216">
    <property type="match status" value="1"/>
</dbReference>
<dbReference type="OrthoDB" id="9778320at2"/>
<keyword evidence="5" id="KW-1185">Reference proteome</keyword>
<keyword evidence="2" id="KW-0732">Signal</keyword>